<keyword evidence="11" id="KW-1185">Reference proteome</keyword>
<dbReference type="GO" id="GO:0004222">
    <property type="term" value="F:metalloendopeptidase activity"/>
    <property type="evidence" value="ECO:0007669"/>
    <property type="project" value="InterPro"/>
</dbReference>
<name>Q7NPR2_CHRVO</name>
<comment type="cofactor">
    <cofactor evidence="1">
        <name>Zn(2+)</name>
        <dbReference type="ChEBI" id="CHEBI:29105"/>
    </cofactor>
</comment>
<dbReference type="InterPro" id="IPR021158">
    <property type="entry name" value="Pept_M10A_Zn_BS"/>
</dbReference>
<dbReference type="GO" id="GO:0008270">
    <property type="term" value="F:zinc ion binding"/>
    <property type="evidence" value="ECO:0007669"/>
    <property type="project" value="InterPro"/>
</dbReference>
<keyword evidence="8" id="KW-0865">Zymogen</keyword>
<evidence type="ECO:0000313" key="11">
    <source>
        <dbReference type="Proteomes" id="UP000001424"/>
    </source>
</evidence>
<evidence type="ECO:0000256" key="9">
    <source>
        <dbReference type="SAM" id="MobiDB-lite"/>
    </source>
</evidence>
<evidence type="ECO:0000313" key="10">
    <source>
        <dbReference type="EMBL" id="AAQ64064.1"/>
    </source>
</evidence>
<reference evidence="10 11" key="1">
    <citation type="journal article" date="2003" name="Proc. Natl. Acad. Sci. U.S.A.">
        <title>The complete genome sequence of Chromobacterium violaceum reveals remarkable and exploitable bacterial adaptability.</title>
        <authorList>
            <person name="Vasconcelos A.T.R."/>
            <person name="de Almeida D.F."/>
            <person name="Almeida F.C."/>
            <person name="de Almeida L.G.P."/>
            <person name="de Almeida R."/>
            <person name="Goncalves J.A.A."/>
            <person name="Andrade E.M."/>
            <person name="Antonio R.V."/>
            <person name="Araripe J."/>
            <person name="de Araujo M.F.F."/>
            <person name="Filho S.A."/>
            <person name="Azevedo V."/>
            <person name="Batista A.J."/>
            <person name="Bataus L.A.M."/>
            <person name="Batista J.S."/>
            <person name="Belo A."/>
            <person name="vander Berg C."/>
            <person name="Blamey J."/>
            <person name="Bogo M."/>
            <person name="Bonato S."/>
            <person name="Bordignon J."/>
            <person name="Brito C.A."/>
            <person name="Brocchi M."/>
            <person name="Burity H.A."/>
            <person name="Camargo A.A."/>
            <person name="Cardoso D.D.P."/>
            <person name="Carneiro N.P."/>
            <person name="Carraro D.M."/>
            <person name="Carvalho C.M.B."/>
            <person name="Cascardo J.C.M."/>
            <person name="Cavada B.S."/>
            <person name="Chueire L.M.O."/>
            <person name="Pasa T.B.C."/>
            <person name="Duran N."/>
            <person name="Fagundes N."/>
            <person name="Falcao C.L."/>
            <person name="Fantinatti F."/>
            <person name="Farias I.P."/>
            <person name="Felipe M.S.S."/>
            <person name="Ferrari L.P."/>
            <person name="Ferro J.A."/>
            <person name="Ferro M.I.T."/>
            <person name="Franco G.R."/>
            <person name="Freitas N.S.A."/>
            <person name="Furlan L.R."/>
            <person name="Gazzinelli R.T."/>
            <person name="Gomes E.A."/>
            <person name="Goncalves P.R."/>
            <person name="Grangeiro T.B."/>
            <person name="Grattapaglia D."/>
            <person name="Grisard E.C."/>
            <person name="Guimaraes C.T."/>
            <person name="Hanna E.S."/>
            <person name="Hungria M."/>
            <person name="Jardim S.N."/>
            <person name="Laurino J."/>
            <person name="Leoi L.C.T."/>
            <person name="Fassarella L."/>
            <person name="Lima A."/>
            <person name="Loureiro M.F."/>
            <person name="Lyra M.C.P."/>
            <person name="Macedo M."/>
            <person name="Madeira H.M.F."/>
            <person name="Manfio G.P."/>
            <person name="Maranhao A.Q."/>
            <person name="Martins W.S."/>
            <person name="di Mauro S.M.Z."/>
            <person name="de Medeiros S.R.B."/>
            <person name="Meissner R.D.V."/>
            <person name="Menck C.F.M."/>
            <person name="Moreira M.A.M."/>
            <person name="Nascimento F.F."/>
            <person name="Nicolas M.F."/>
            <person name="Oliveira J.G."/>
            <person name="Oliveira S.C."/>
            <person name="Paixao R.F.C."/>
            <person name="Parente J.A."/>
            <person name="Pedrosa F.O."/>
            <person name="Pena S.J.D."/>
            <person name="Perreira J.O."/>
            <person name="Perreira M."/>
            <person name="Pinto L.S.R.C."/>
            <person name="Pinto L.S."/>
            <person name="Porto J.I.R."/>
            <person name="Potrich D.P."/>
            <person name="Neto C.E.R."/>
            <person name="Reis A.M.M."/>
            <person name="Rigo L.U."/>
            <person name="Rondinelli E."/>
            <person name="dos Santos E.B.P."/>
            <person name="Santos F.R."/>
            <person name="Schneider M.P.C."/>
            <person name="Seuanez H.N."/>
            <person name="Silva A.M.R."/>
            <person name="da Silva A.L.C."/>
            <person name="Silva D.W."/>
            <person name="Silva R."/>
            <person name="Simoes I.C."/>
            <person name="Simon D."/>
            <person name="Soares C.M.A."/>
            <person name="Soares R.B.A."/>
            <person name="Souza E.M."/>
            <person name="Souza K.R.L."/>
            <person name="Souza R.C."/>
            <person name="Steffens M.B.R."/>
            <person name="Steindel M."/>
            <person name="Teixeira S.R."/>
            <person name="Urmenyi T."/>
            <person name="Vettore A."/>
            <person name="Wassem R."/>
            <person name="Zaha A."/>
            <person name="Simpson A.J.G."/>
        </authorList>
    </citation>
    <scope>NUCLEOTIDE SEQUENCE [LARGE SCALE GENOMIC DNA]</scope>
    <source>
        <strain evidence="11">ATCC 12472 / DSM 30191 / JCM 1249 / NBRC 12614 / NCIMB 9131 / NCTC 9757</strain>
    </source>
</reference>
<proteinExistence type="predicted"/>
<keyword evidence="3" id="KW-0479">Metal-binding</keyword>
<feature type="compositionally biased region" description="Low complexity" evidence="9">
    <location>
        <begin position="52"/>
        <end position="71"/>
    </location>
</feature>
<evidence type="ECO:0000256" key="7">
    <source>
        <dbReference type="ARBA" id="ARBA00023049"/>
    </source>
</evidence>
<feature type="compositionally biased region" description="Basic residues" evidence="9">
    <location>
        <begin position="39"/>
        <end position="51"/>
    </location>
</feature>
<dbReference type="AlphaFoldDB" id="Q7NPR2"/>
<keyword evidence="5" id="KW-0378">Hydrolase</keyword>
<dbReference type="PROSITE" id="PS00546">
    <property type="entry name" value="CYSTEINE_SWITCH"/>
    <property type="match status" value="1"/>
</dbReference>
<evidence type="ECO:0000256" key="1">
    <source>
        <dbReference type="ARBA" id="ARBA00001947"/>
    </source>
</evidence>
<evidence type="ECO:0000256" key="8">
    <source>
        <dbReference type="ARBA" id="ARBA00023145"/>
    </source>
</evidence>
<keyword evidence="6" id="KW-0862">Zinc</keyword>
<gene>
    <name evidence="10" type="ordered locus">CV_3439</name>
</gene>
<keyword evidence="7" id="KW-0482">Metalloprotease</keyword>
<keyword evidence="2" id="KW-0645">Protease</keyword>
<dbReference type="KEGG" id="cvi:CV_3439"/>
<evidence type="ECO:0000256" key="6">
    <source>
        <dbReference type="ARBA" id="ARBA00022833"/>
    </source>
</evidence>
<dbReference type="HOGENOM" id="CLU_2732712_0_0_4"/>
<evidence type="ECO:0000256" key="5">
    <source>
        <dbReference type="ARBA" id="ARBA00022801"/>
    </source>
</evidence>
<dbReference type="Proteomes" id="UP000001424">
    <property type="component" value="Chromosome"/>
</dbReference>
<organism evidence="10 11">
    <name type="scientific">Chromobacterium violaceum (strain ATCC 12472 / DSM 30191 / JCM 1249 / CCUG 213 / NBRC 12614 / NCIMB 9131 / NCTC 9757 / MK)</name>
    <dbReference type="NCBI Taxonomy" id="243365"/>
    <lineage>
        <taxon>Bacteria</taxon>
        <taxon>Pseudomonadati</taxon>
        <taxon>Pseudomonadota</taxon>
        <taxon>Betaproteobacteria</taxon>
        <taxon>Neisseriales</taxon>
        <taxon>Chromobacteriaceae</taxon>
        <taxon>Chromobacterium</taxon>
    </lineage>
</organism>
<dbReference type="STRING" id="243365.CV_3439"/>
<sequence length="71" mass="8054">MPTRPPTPRPNWTRRATWTGRCAARSPLTASCWREGGARRRMATWRPRCGRPRSSTRTPSASMSDSRASRP</sequence>
<evidence type="ECO:0000256" key="4">
    <source>
        <dbReference type="ARBA" id="ARBA00022729"/>
    </source>
</evidence>
<evidence type="ECO:0000256" key="2">
    <source>
        <dbReference type="ARBA" id="ARBA00022670"/>
    </source>
</evidence>
<dbReference type="GO" id="GO:0031012">
    <property type="term" value="C:extracellular matrix"/>
    <property type="evidence" value="ECO:0007669"/>
    <property type="project" value="InterPro"/>
</dbReference>
<dbReference type="EMBL" id="AE016825">
    <property type="protein sequence ID" value="AAQ64064.1"/>
    <property type="molecule type" value="Genomic_DNA"/>
</dbReference>
<evidence type="ECO:0000256" key="3">
    <source>
        <dbReference type="ARBA" id="ARBA00022723"/>
    </source>
</evidence>
<feature type="region of interest" description="Disordered" evidence="9">
    <location>
        <begin position="39"/>
        <end position="71"/>
    </location>
</feature>
<keyword evidence="4" id="KW-0732">Signal</keyword>
<dbReference type="GO" id="GO:0006508">
    <property type="term" value="P:proteolysis"/>
    <property type="evidence" value="ECO:0007669"/>
    <property type="project" value="UniProtKB-KW"/>
</dbReference>
<protein>
    <submittedName>
        <fullName evidence="10">Uncharacterized protein</fullName>
    </submittedName>
</protein>
<accession>Q7NPR2</accession>